<dbReference type="EMBL" id="FN649728">
    <property type="protein sequence ID" value="CBN75529.1"/>
    <property type="molecule type" value="Genomic_DNA"/>
</dbReference>
<evidence type="ECO:0000256" key="1">
    <source>
        <dbReference type="SAM" id="MobiDB-lite"/>
    </source>
</evidence>
<dbReference type="AlphaFoldDB" id="D8LD76"/>
<proteinExistence type="predicted"/>
<feature type="compositionally biased region" description="Gly residues" evidence="1">
    <location>
        <begin position="20"/>
        <end position="34"/>
    </location>
</feature>
<feature type="compositionally biased region" description="Basic and acidic residues" evidence="1">
    <location>
        <begin position="101"/>
        <end position="111"/>
    </location>
</feature>
<dbReference type="OrthoDB" id="10620257at2759"/>
<feature type="compositionally biased region" description="Basic and acidic residues" evidence="1">
    <location>
        <begin position="83"/>
        <end position="94"/>
    </location>
</feature>
<keyword evidence="3" id="KW-1185">Reference proteome</keyword>
<feature type="compositionally biased region" description="Basic and acidic residues" evidence="1">
    <location>
        <begin position="54"/>
        <end position="65"/>
    </location>
</feature>
<feature type="region of interest" description="Disordered" evidence="1">
    <location>
        <begin position="1"/>
        <end position="347"/>
    </location>
</feature>
<sequence length="414" mass="43435">MLPDPNNGRGPSDGIIVADGDGGGGSGVRGGRVEGNGVPEGERLAVGVAVEESEGLKKRDQRGLDAEEGSTDAEGSTSVYDQQPHKQKEEGEGKEGEEDEEKKKEKEKDGKEEEEEEEAEAEEGDKGEVGDAGDNKVEGKGWKGQEREAPLANAQPPTPEAIQAVPGVIEAEPSADSVSPRADATSTTTNKRGGEEGVLAGETESQTGWGDADPAAADGGGADPEQGRGTPVTRADRDEEGVERGTNPNDGGVGGGEGVADEESLVPGPSQEVVTRGGGGEGNGLPGDAREAVPPAAAANDNRYPDGVDDKQAAPGHDEPSATERAVVRFPSREREEEGWWGGGGEAVPCRLEGRVENWKPPASADLKSSYRWNDEQKASMERIRRFTRGGTALRELIHAEVIRLDVLRHDLFC</sequence>
<feature type="compositionally biased region" description="Acidic residues" evidence="1">
    <location>
        <begin position="112"/>
        <end position="123"/>
    </location>
</feature>
<reference evidence="2 3" key="1">
    <citation type="journal article" date="2010" name="Nature">
        <title>The Ectocarpus genome and the independent evolution of multicellularity in brown algae.</title>
        <authorList>
            <person name="Cock J.M."/>
            <person name="Sterck L."/>
            <person name="Rouze P."/>
            <person name="Scornet D."/>
            <person name="Allen A.E."/>
            <person name="Amoutzias G."/>
            <person name="Anthouard V."/>
            <person name="Artiguenave F."/>
            <person name="Aury J.M."/>
            <person name="Badger J.H."/>
            <person name="Beszteri B."/>
            <person name="Billiau K."/>
            <person name="Bonnet E."/>
            <person name="Bothwell J.H."/>
            <person name="Bowler C."/>
            <person name="Boyen C."/>
            <person name="Brownlee C."/>
            <person name="Carrano C.J."/>
            <person name="Charrier B."/>
            <person name="Cho G.Y."/>
            <person name="Coelho S.M."/>
            <person name="Collen J."/>
            <person name="Corre E."/>
            <person name="Da Silva C."/>
            <person name="Delage L."/>
            <person name="Delaroque N."/>
            <person name="Dittami S.M."/>
            <person name="Doulbeau S."/>
            <person name="Elias M."/>
            <person name="Farnham G."/>
            <person name="Gachon C.M."/>
            <person name="Gschloessl B."/>
            <person name="Heesch S."/>
            <person name="Jabbari K."/>
            <person name="Jubin C."/>
            <person name="Kawai H."/>
            <person name="Kimura K."/>
            <person name="Kloareg B."/>
            <person name="Kupper F.C."/>
            <person name="Lang D."/>
            <person name="Le Bail A."/>
            <person name="Leblanc C."/>
            <person name="Lerouge P."/>
            <person name="Lohr M."/>
            <person name="Lopez P.J."/>
            <person name="Martens C."/>
            <person name="Maumus F."/>
            <person name="Michel G."/>
            <person name="Miranda-Saavedra D."/>
            <person name="Morales J."/>
            <person name="Moreau H."/>
            <person name="Motomura T."/>
            <person name="Nagasato C."/>
            <person name="Napoli C.A."/>
            <person name="Nelson D.R."/>
            <person name="Nyvall-Collen P."/>
            <person name="Peters A.F."/>
            <person name="Pommier C."/>
            <person name="Potin P."/>
            <person name="Poulain J."/>
            <person name="Quesneville H."/>
            <person name="Read B."/>
            <person name="Rensing S.A."/>
            <person name="Ritter A."/>
            <person name="Rousvoal S."/>
            <person name="Samanta M."/>
            <person name="Samson G."/>
            <person name="Schroeder D.C."/>
            <person name="Segurens B."/>
            <person name="Strittmatter M."/>
            <person name="Tonon T."/>
            <person name="Tregear J.W."/>
            <person name="Valentin K."/>
            <person name="von Dassow P."/>
            <person name="Yamagishi T."/>
            <person name="Van de Peer Y."/>
            <person name="Wincker P."/>
        </authorList>
    </citation>
    <scope>NUCLEOTIDE SEQUENCE [LARGE SCALE GENOMIC DNA]</scope>
    <source>
        <strain evidence="3">Ec32 / CCAP1310/4</strain>
    </source>
</reference>
<name>D8LD76_ECTSI</name>
<feature type="compositionally biased region" description="Basic and acidic residues" evidence="1">
    <location>
        <begin position="124"/>
        <end position="149"/>
    </location>
</feature>
<accession>D8LD76</accession>
<dbReference type="EMBL" id="FN647832">
    <property type="protein sequence ID" value="CBN75529.1"/>
    <property type="molecule type" value="Genomic_DNA"/>
</dbReference>
<dbReference type="OMA" id="RVENWKP"/>
<feature type="compositionally biased region" description="Basic and acidic residues" evidence="1">
    <location>
        <begin position="303"/>
        <end position="322"/>
    </location>
</feature>
<organism evidence="2 3">
    <name type="scientific">Ectocarpus siliculosus</name>
    <name type="common">Brown alga</name>
    <name type="synonym">Conferva siliculosa</name>
    <dbReference type="NCBI Taxonomy" id="2880"/>
    <lineage>
        <taxon>Eukaryota</taxon>
        <taxon>Sar</taxon>
        <taxon>Stramenopiles</taxon>
        <taxon>Ochrophyta</taxon>
        <taxon>PX clade</taxon>
        <taxon>Phaeophyceae</taxon>
        <taxon>Ectocarpales</taxon>
        <taxon>Ectocarpaceae</taxon>
        <taxon>Ectocarpus</taxon>
    </lineage>
</organism>
<feature type="compositionally biased region" description="Gly residues" evidence="1">
    <location>
        <begin position="276"/>
        <end position="285"/>
    </location>
</feature>
<protein>
    <submittedName>
        <fullName evidence="2">Uncharacterized protein</fullName>
    </submittedName>
</protein>
<feature type="compositionally biased region" description="Low complexity" evidence="1">
    <location>
        <begin position="292"/>
        <end position="302"/>
    </location>
</feature>
<dbReference type="Proteomes" id="UP000002630">
    <property type="component" value="Linkage Group LG03"/>
</dbReference>
<evidence type="ECO:0000313" key="3">
    <source>
        <dbReference type="Proteomes" id="UP000002630"/>
    </source>
</evidence>
<dbReference type="InParanoid" id="D8LD76"/>
<gene>
    <name evidence="2" type="ORF">Esi_0114_0054</name>
</gene>
<evidence type="ECO:0000313" key="2">
    <source>
        <dbReference type="EMBL" id="CBN75529.1"/>
    </source>
</evidence>